<dbReference type="Gene3D" id="1.25.40.500">
    <property type="entry name" value="TFIID subunit TAF5, NTD2 domain"/>
    <property type="match status" value="1"/>
</dbReference>
<keyword evidence="1" id="KW-0472">Membrane</keyword>
<organism evidence="3 4">
    <name type="scientific">Thelohanellus kitauei</name>
    <name type="common">Myxosporean</name>
    <dbReference type="NCBI Taxonomy" id="669202"/>
    <lineage>
        <taxon>Eukaryota</taxon>
        <taxon>Metazoa</taxon>
        <taxon>Cnidaria</taxon>
        <taxon>Myxozoa</taxon>
        <taxon>Myxosporea</taxon>
        <taxon>Bivalvulida</taxon>
        <taxon>Platysporina</taxon>
        <taxon>Myxobolidae</taxon>
        <taxon>Thelohanellus</taxon>
    </lineage>
</organism>
<gene>
    <name evidence="3" type="ORF">RF11_07896</name>
</gene>
<evidence type="ECO:0000259" key="2">
    <source>
        <dbReference type="Pfam" id="PF04494"/>
    </source>
</evidence>
<keyword evidence="1" id="KW-0812">Transmembrane</keyword>
<accession>A0A0C2M890</accession>
<dbReference type="Proteomes" id="UP000031668">
    <property type="component" value="Unassembled WGS sequence"/>
</dbReference>
<evidence type="ECO:0000313" key="4">
    <source>
        <dbReference type="Proteomes" id="UP000031668"/>
    </source>
</evidence>
<protein>
    <recommendedName>
        <fullName evidence="2">TFIID subunit TAF5 NTD2 domain-containing protein</fullName>
    </recommendedName>
</protein>
<feature type="domain" description="TFIID subunit TAF5 NTD2" evidence="2">
    <location>
        <begin position="14"/>
        <end position="99"/>
    </location>
</feature>
<name>A0A0C2M890_THEKT</name>
<evidence type="ECO:0000256" key="1">
    <source>
        <dbReference type="SAM" id="Phobius"/>
    </source>
</evidence>
<evidence type="ECO:0000313" key="3">
    <source>
        <dbReference type="EMBL" id="KII63215.1"/>
    </source>
</evidence>
<keyword evidence="1" id="KW-1133">Transmembrane helix</keyword>
<dbReference type="InterPro" id="IPR037264">
    <property type="entry name" value="TFIID_NTD2_sf"/>
</dbReference>
<proteinExistence type="predicted"/>
<sequence>MTNIPKVICLIIIALTFFNSFHNMFDSWYEEDVAALVHITLPYHVSQSSYSNTLWYIEFVFSENKFTVHMSSDSYHFLEKIIESSSRYEVLMQIITQRIRIISML</sequence>
<comment type="caution">
    <text evidence="3">The sequence shown here is derived from an EMBL/GenBank/DDBJ whole genome shotgun (WGS) entry which is preliminary data.</text>
</comment>
<keyword evidence="4" id="KW-1185">Reference proteome</keyword>
<dbReference type="InterPro" id="IPR007582">
    <property type="entry name" value="TFIID_NTD2"/>
</dbReference>
<dbReference type="Pfam" id="PF04494">
    <property type="entry name" value="TFIID_NTD2"/>
    <property type="match status" value="1"/>
</dbReference>
<dbReference type="SUPFAM" id="SSF160897">
    <property type="entry name" value="Taf5 N-terminal domain-like"/>
    <property type="match status" value="1"/>
</dbReference>
<dbReference type="AlphaFoldDB" id="A0A0C2M890"/>
<reference evidence="3 4" key="1">
    <citation type="journal article" date="2014" name="Genome Biol. Evol.">
        <title>The genome of the myxosporean Thelohanellus kitauei shows adaptations to nutrient acquisition within its fish host.</title>
        <authorList>
            <person name="Yang Y."/>
            <person name="Xiong J."/>
            <person name="Zhou Z."/>
            <person name="Huo F."/>
            <person name="Miao W."/>
            <person name="Ran C."/>
            <person name="Liu Y."/>
            <person name="Zhang J."/>
            <person name="Feng J."/>
            <person name="Wang M."/>
            <person name="Wang M."/>
            <person name="Wang L."/>
            <person name="Yao B."/>
        </authorList>
    </citation>
    <scope>NUCLEOTIDE SEQUENCE [LARGE SCALE GENOMIC DNA]</scope>
    <source>
        <strain evidence="3">Wuqing</strain>
    </source>
</reference>
<dbReference type="EMBL" id="JWZT01004760">
    <property type="protein sequence ID" value="KII63215.1"/>
    <property type="molecule type" value="Genomic_DNA"/>
</dbReference>
<feature type="transmembrane region" description="Helical" evidence="1">
    <location>
        <begin position="7"/>
        <end position="25"/>
    </location>
</feature>